<evidence type="ECO:0000256" key="1">
    <source>
        <dbReference type="SAM" id="Phobius"/>
    </source>
</evidence>
<dbReference type="Proteomes" id="UP001596310">
    <property type="component" value="Unassembled WGS sequence"/>
</dbReference>
<accession>A0ABW1UN71</accession>
<organism evidence="2 3">
    <name type="scientific">Lapidilactobacillus achengensis</name>
    <dbReference type="NCBI Taxonomy" id="2486000"/>
    <lineage>
        <taxon>Bacteria</taxon>
        <taxon>Bacillati</taxon>
        <taxon>Bacillota</taxon>
        <taxon>Bacilli</taxon>
        <taxon>Lactobacillales</taxon>
        <taxon>Lactobacillaceae</taxon>
        <taxon>Lapidilactobacillus</taxon>
    </lineage>
</organism>
<gene>
    <name evidence="2" type="ORF">ACFQHW_01570</name>
</gene>
<keyword evidence="1" id="KW-0472">Membrane</keyword>
<feature type="transmembrane region" description="Helical" evidence="1">
    <location>
        <begin position="6"/>
        <end position="24"/>
    </location>
</feature>
<feature type="transmembrane region" description="Helical" evidence="1">
    <location>
        <begin position="36"/>
        <end position="55"/>
    </location>
</feature>
<comment type="caution">
    <text evidence="2">The sequence shown here is derived from an EMBL/GenBank/DDBJ whole genome shotgun (WGS) entry which is preliminary data.</text>
</comment>
<reference evidence="3" key="1">
    <citation type="journal article" date="2019" name="Int. J. Syst. Evol. Microbiol.">
        <title>The Global Catalogue of Microorganisms (GCM) 10K type strain sequencing project: providing services to taxonomists for standard genome sequencing and annotation.</title>
        <authorList>
            <consortium name="The Broad Institute Genomics Platform"/>
            <consortium name="The Broad Institute Genome Sequencing Center for Infectious Disease"/>
            <person name="Wu L."/>
            <person name="Ma J."/>
        </authorList>
    </citation>
    <scope>NUCLEOTIDE SEQUENCE [LARGE SCALE GENOMIC DNA]</scope>
    <source>
        <strain evidence="3">CCM 8897</strain>
    </source>
</reference>
<sequence>MSSGWLMLSGAMIIFTCFAAGITYMNWTRPRDRKLFLSITVVLLLGTLFCLWQLFQGMGTL</sequence>
<dbReference type="RefSeq" id="WP_125596697.1">
    <property type="nucleotide sequence ID" value="NZ_JBHSSM010000005.1"/>
</dbReference>
<evidence type="ECO:0000313" key="3">
    <source>
        <dbReference type="Proteomes" id="UP001596310"/>
    </source>
</evidence>
<evidence type="ECO:0000313" key="2">
    <source>
        <dbReference type="EMBL" id="MFC6314260.1"/>
    </source>
</evidence>
<protein>
    <submittedName>
        <fullName evidence="2">Uncharacterized protein</fullName>
    </submittedName>
</protein>
<keyword evidence="3" id="KW-1185">Reference proteome</keyword>
<proteinExistence type="predicted"/>
<keyword evidence="1" id="KW-1133">Transmembrane helix</keyword>
<name>A0ABW1UN71_9LACO</name>
<dbReference type="EMBL" id="JBHSSM010000005">
    <property type="protein sequence ID" value="MFC6314260.1"/>
    <property type="molecule type" value="Genomic_DNA"/>
</dbReference>
<keyword evidence="1" id="KW-0812">Transmembrane</keyword>